<dbReference type="PROSITE" id="PS00028">
    <property type="entry name" value="ZINC_FINGER_C2H2_1"/>
    <property type="match status" value="2"/>
</dbReference>
<proteinExistence type="predicted"/>
<organism evidence="3 4">
    <name type="scientific">Steccherinum ochraceum</name>
    <dbReference type="NCBI Taxonomy" id="92696"/>
    <lineage>
        <taxon>Eukaryota</taxon>
        <taxon>Fungi</taxon>
        <taxon>Dikarya</taxon>
        <taxon>Basidiomycota</taxon>
        <taxon>Agaricomycotina</taxon>
        <taxon>Agaricomycetes</taxon>
        <taxon>Polyporales</taxon>
        <taxon>Steccherinaceae</taxon>
        <taxon>Steccherinum</taxon>
    </lineage>
</organism>
<feature type="compositionally biased region" description="Basic and acidic residues" evidence="1">
    <location>
        <begin position="1"/>
        <end position="11"/>
    </location>
</feature>
<dbReference type="SMART" id="SM00355">
    <property type="entry name" value="ZnF_C2H2"/>
    <property type="match status" value="2"/>
</dbReference>
<comment type="caution">
    <text evidence="3">The sequence shown here is derived from an EMBL/GenBank/DDBJ whole genome shotgun (WGS) entry which is preliminary data.</text>
</comment>
<feature type="region of interest" description="Disordered" evidence="1">
    <location>
        <begin position="1"/>
        <end position="25"/>
    </location>
</feature>
<dbReference type="Gene3D" id="3.30.160.60">
    <property type="entry name" value="Classic Zinc Finger"/>
    <property type="match status" value="1"/>
</dbReference>
<evidence type="ECO:0000313" key="4">
    <source>
        <dbReference type="Proteomes" id="UP000292702"/>
    </source>
</evidence>
<dbReference type="AlphaFoldDB" id="A0A4R0RIK1"/>
<reference evidence="3 4" key="1">
    <citation type="submission" date="2018-11" db="EMBL/GenBank/DDBJ databases">
        <title>Genome assembly of Steccherinum ochraceum LE-BIN_3174, the white-rot fungus of the Steccherinaceae family (The Residual Polyporoid clade, Polyporales, Basidiomycota).</title>
        <authorList>
            <person name="Fedorova T.V."/>
            <person name="Glazunova O.A."/>
            <person name="Landesman E.O."/>
            <person name="Moiseenko K.V."/>
            <person name="Psurtseva N.V."/>
            <person name="Savinova O.S."/>
            <person name="Shakhova N.V."/>
            <person name="Tyazhelova T.V."/>
            <person name="Vasina D.V."/>
        </authorList>
    </citation>
    <scope>NUCLEOTIDE SEQUENCE [LARGE SCALE GENOMIC DNA]</scope>
    <source>
        <strain evidence="3 4">LE-BIN_3174</strain>
    </source>
</reference>
<feature type="domain" description="C2H2-type" evidence="2">
    <location>
        <begin position="157"/>
        <end position="178"/>
    </location>
</feature>
<feature type="domain" description="C2H2-type" evidence="2">
    <location>
        <begin position="124"/>
        <end position="145"/>
    </location>
</feature>
<dbReference type="Proteomes" id="UP000292702">
    <property type="component" value="Unassembled WGS sequence"/>
</dbReference>
<feature type="compositionally biased region" description="Basic and acidic residues" evidence="1">
    <location>
        <begin position="87"/>
        <end position="97"/>
    </location>
</feature>
<accession>A0A4R0RIK1</accession>
<evidence type="ECO:0000259" key="2">
    <source>
        <dbReference type="PROSITE" id="PS00028"/>
    </source>
</evidence>
<keyword evidence="4" id="KW-1185">Reference proteome</keyword>
<dbReference type="EMBL" id="RWJN01000171">
    <property type="protein sequence ID" value="TCD65635.1"/>
    <property type="molecule type" value="Genomic_DNA"/>
</dbReference>
<protein>
    <recommendedName>
        <fullName evidence="2">C2H2-type domain-containing protein</fullName>
    </recommendedName>
</protein>
<name>A0A4R0RIK1_9APHY</name>
<feature type="compositionally biased region" description="Polar residues" evidence="1">
    <location>
        <begin position="364"/>
        <end position="388"/>
    </location>
</feature>
<evidence type="ECO:0000313" key="3">
    <source>
        <dbReference type="EMBL" id="TCD65635.1"/>
    </source>
</evidence>
<evidence type="ECO:0000256" key="1">
    <source>
        <dbReference type="SAM" id="MobiDB-lite"/>
    </source>
</evidence>
<feature type="region of interest" description="Disordered" evidence="1">
    <location>
        <begin position="75"/>
        <end position="97"/>
    </location>
</feature>
<feature type="region of interest" description="Disordered" evidence="1">
    <location>
        <begin position="301"/>
        <end position="388"/>
    </location>
</feature>
<gene>
    <name evidence="3" type="ORF">EIP91_002440</name>
</gene>
<sequence length="419" mass="44641">MEKSLEDHVEMSHTTPSREYGPSTPLVAAPQARGAVRKLMYCCICEERLLHWEARPDLFICGACGPLAGSDELRPQERRTVAPLEPADTRSGDREESLPGSKICKCNLCCKPSLWIKPSAEPTCAVCQAFFEEHTELLQHSIAKHPYLHKTTEPVGCSACDSTFVDSVALSQHTFAKHSNVSGDGADDIDALDWTADDYGLDSDNGCDGYDSAWGDPPATLREVPGGRTTASCLQSSNKPSFLQASDVPVSGGASSVRTYATAHLLATSSSVSSVTNVISSTRSLSGMVESTNHTVAVDKQELSASVAQKTHPLRGNPDIARRDSDVSLQSGPSHDDIATPTRSRSPDHSGLLQASNHDELQEHNSSTTRSLSAHSTGASTPKTSNQDASSARMLICGICTLAPAGAMISMCGHLFCKE</sequence>
<dbReference type="InterPro" id="IPR013087">
    <property type="entry name" value="Znf_C2H2_type"/>
</dbReference>